<dbReference type="SMART" id="SM01246">
    <property type="entry name" value="Josephin"/>
    <property type="match status" value="1"/>
</dbReference>
<evidence type="ECO:0000256" key="7">
    <source>
        <dbReference type="ARBA" id="ARBA00022807"/>
    </source>
</evidence>
<keyword evidence="7" id="KW-0788">Thiol protease</keyword>
<dbReference type="GO" id="GO:0005634">
    <property type="term" value="C:nucleus"/>
    <property type="evidence" value="ECO:0007669"/>
    <property type="project" value="UniProtKB-SubCell"/>
</dbReference>
<dbReference type="PROSITE" id="PS50330">
    <property type="entry name" value="UIM"/>
    <property type="match status" value="1"/>
</dbReference>
<feature type="compositionally biased region" description="Polar residues" evidence="13">
    <location>
        <begin position="455"/>
        <end position="475"/>
    </location>
</feature>
<dbReference type="AlphaFoldDB" id="A0A165SMT2"/>
<dbReference type="InterPro" id="IPR006155">
    <property type="entry name" value="Josephin"/>
</dbReference>
<feature type="domain" description="Josephin" evidence="14">
    <location>
        <begin position="8"/>
        <end position="193"/>
    </location>
</feature>
<evidence type="ECO:0000256" key="11">
    <source>
        <dbReference type="PIRSR" id="PIRSR633865-1"/>
    </source>
</evidence>
<evidence type="ECO:0000256" key="1">
    <source>
        <dbReference type="ARBA" id="ARBA00000707"/>
    </source>
</evidence>
<dbReference type="GO" id="GO:0004843">
    <property type="term" value="F:cysteine-type deubiquitinase activity"/>
    <property type="evidence" value="ECO:0007669"/>
    <property type="project" value="UniProtKB-EC"/>
</dbReference>
<dbReference type="PRINTS" id="PR01233">
    <property type="entry name" value="JOSEPHIN"/>
</dbReference>
<keyword evidence="16" id="KW-1185">Reference proteome</keyword>
<keyword evidence="9" id="KW-0804">Transcription</keyword>
<keyword evidence="5" id="KW-0833">Ubl conjugation pathway</keyword>
<feature type="compositionally biased region" description="Basic and acidic residues" evidence="13">
    <location>
        <begin position="332"/>
        <end position="369"/>
    </location>
</feature>
<proteinExistence type="predicted"/>
<evidence type="ECO:0000256" key="9">
    <source>
        <dbReference type="ARBA" id="ARBA00023163"/>
    </source>
</evidence>
<dbReference type="EC" id="3.4.19.12" evidence="3"/>
<dbReference type="PROSITE" id="PS50957">
    <property type="entry name" value="JOSEPHIN"/>
    <property type="match status" value="1"/>
</dbReference>
<evidence type="ECO:0000256" key="8">
    <source>
        <dbReference type="ARBA" id="ARBA00023015"/>
    </source>
</evidence>
<evidence type="ECO:0000313" key="15">
    <source>
        <dbReference type="EMBL" id="KZT72228.1"/>
    </source>
</evidence>
<dbReference type="Gene3D" id="3.90.70.40">
    <property type="match status" value="1"/>
</dbReference>
<feature type="compositionally biased region" description="Acidic residues" evidence="13">
    <location>
        <begin position="289"/>
        <end position="300"/>
    </location>
</feature>
<evidence type="ECO:0000256" key="4">
    <source>
        <dbReference type="ARBA" id="ARBA00022670"/>
    </source>
</evidence>
<feature type="active site" description="Proton acceptor" evidence="11">
    <location>
        <position position="118"/>
    </location>
</feature>
<comment type="caution">
    <text evidence="12">Lacks conserved residue(s) required for the propagation of feature annotation.</text>
</comment>
<feature type="active site" evidence="11">
    <location>
        <position position="147"/>
    </location>
</feature>
<comment type="catalytic activity">
    <reaction evidence="1">
        <text>Thiol-dependent hydrolysis of ester, thioester, amide, peptide and isopeptide bonds formed by the C-terminal Gly of ubiquitin (a 76-residue protein attached to proteins as an intracellular targeting signal).</text>
        <dbReference type="EC" id="3.4.19.12"/>
    </reaction>
</comment>
<accession>A0A165SMT2</accession>
<dbReference type="InterPro" id="IPR003903">
    <property type="entry name" value="UIM_dom"/>
</dbReference>
<feature type="active site" description="Nucleophile" evidence="11">
    <location>
        <position position="23"/>
    </location>
</feature>
<dbReference type="PANTHER" id="PTHR14159">
    <property type="entry name" value="ATAXIN-3-RELATED"/>
    <property type="match status" value="1"/>
</dbReference>
<dbReference type="EMBL" id="KV429042">
    <property type="protein sequence ID" value="KZT72228.1"/>
    <property type="molecule type" value="Genomic_DNA"/>
</dbReference>
<dbReference type="InterPro" id="IPR033865">
    <property type="entry name" value="Ataxin-3"/>
</dbReference>
<dbReference type="OrthoDB" id="10063692at2759"/>
<evidence type="ECO:0000256" key="2">
    <source>
        <dbReference type="ARBA" id="ARBA00004123"/>
    </source>
</evidence>
<evidence type="ECO:0000256" key="12">
    <source>
        <dbReference type="PROSITE-ProRule" id="PRU00331"/>
    </source>
</evidence>
<protein>
    <recommendedName>
        <fullName evidence="3">ubiquitinyl hydrolase 1</fullName>
        <ecNumber evidence="3">3.4.19.12</ecNumber>
    </recommendedName>
</protein>
<sequence>MATIDDLIELIYHEKQEPGSMLCAQHALNSLLQGQYFSAPDLSTIARELDEEEAQFDEENIGQASANMDDTGFFSVQVLERALQVWGLSLLRWRSERMRPYQEYPHAQMAFVLNLDQHWYTLRRFGAMSPNPDFNIEHRAGHWFNLNSSLERPEWISKLYLGMVLQQAEADGYSVFAVVQQNPDAPLAIPLTSADHLAATIPERPSSSAPTQGASGSHALEGFEDEDMELQAALQASLMHQAYEYDVPEAGPSHELPPISVGVPGGVLGSMRNFGNVATPTARTPPVVEEPDDEELDEPEDAVNVDPVAASMARNRAFLARFQREQEAAFREGFADEEAEARAAQRRQQEEEEEAMFRRALAESEEMHRQAQAQQGQGQDVEMHDEPPVIPPHPATYDEHRLYDDDDAELQAALRASLETVPEGFRVPHTPPNTARPLPSATLSAPAPPLVPPSIQRQPSVASTQSESDTSIATESDSEPPPVEQLSMEEIRRRRLARFGG</sequence>
<keyword evidence="6" id="KW-0378">Hydrolase</keyword>
<evidence type="ECO:0000256" key="13">
    <source>
        <dbReference type="SAM" id="MobiDB-lite"/>
    </source>
</evidence>
<organism evidence="15 16">
    <name type="scientific">Daedalea quercina L-15889</name>
    <dbReference type="NCBI Taxonomy" id="1314783"/>
    <lineage>
        <taxon>Eukaryota</taxon>
        <taxon>Fungi</taxon>
        <taxon>Dikarya</taxon>
        <taxon>Basidiomycota</taxon>
        <taxon>Agaricomycotina</taxon>
        <taxon>Agaricomycetes</taxon>
        <taxon>Polyporales</taxon>
        <taxon>Fomitopsis</taxon>
    </lineage>
</organism>
<keyword evidence="8" id="KW-0805">Transcription regulation</keyword>
<evidence type="ECO:0000256" key="6">
    <source>
        <dbReference type="ARBA" id="ARBA00022801"/>
    </source>
</evidence>
<keyword evidence="4" id="KW-0645">Protease</keyword>
<dbReference type="Proteomes" id="UP000076727">
    <property type="component" value="Unassembled WGS sequence"/>
</dbReference>
<dbReference type="Gene3D" id="1.10.287.10">
    <property type="entry name" value="S15/NS1, RNA-binding"/>
    <property type="match status" value="1"/>
</dbReference>
<name>A0A165SMT2_9APHY</name>
<dbReference type="SMART" id="SM00726">
    <property type="entry name" value="UIM"/>
    <property type="match status" value="3"/>
</dbReference>
<dbReference type="STRING" id="1314783.A0A165SMT2"/>
<evidence type="ECO:0000256" key="5">
    <source>
        <dbReference type="ARBA" id="ARBA00022786"/>
    </source>
</evidence>
<dbReference type="Pfam" id="PF02099">
    <property type="entry name" value="Josephin"/>
    <property type="match status" value="1"/>
</dbReference>
<feature type="region of interest" description="Disordered" evidence="13">
    <location>
        <begin position="277"/>
        <end position="300"/>
    </location>
</feature>
<keyword evidence="10" id="KW-0539">Nucleus</keyword>
<evidence type="ECO:0000256" key="3">
    <source>
        <dbReference type="ARBA" id="ARBA00012759"/>
    </source>
</evidence>
<reference evidence="15 16" key="1">
    <citation type="journal article" date="2016" name="Mol. Biol. Evol.">
        <title>Comparative Genomics of Early-Diverging Mushroom-Forming Fungi Provides Insights into the Origins of Lignocellulose Decay Capabilities.</title>
        <authorList>
            <person name="Nagy L.G."/>
            <person name="Riley R."/>
            <person name="Tritt A."/>
            <person name="Adam C."/>
            <person name="Daum C."/>
            <person name="Floudas D."/>
            <person name="Sun H."/>
            <person name="Yadav J.S."/>
            <person name="Pangilinan J."/>
            <person name="Larsson K.H."/>
            <person name="Matsuura K."/>
            <person name="Barry K."/>
            <person name="Labutti K."/>
            <person name="Kuo R."/>
            <person name="Ohm R.A."/>
            <person name="Bhattacharya S.S."/>
            <person name="Shirouzu T."/>
            <person name="Yoshinaga Y."/>
            <person name="Martin F.M."/>
            <person name="Grigoriev I.V."/>
            <person name="Hibbett D.S."/>
        </authorList>
    </citation>
    <scope>NUCLEOTIDE SEQUENCE [LARGE SCALE GENOMIC DNA]</scope>
    <source>
        <strain evidence="15 16">L-15889</strain>
    </source>
</reference>
<dbReference type="GO" id="GO:0016579">
    <property type="term" value="P:protein deubiquitination"/>
    <property type="evidence" value="ECO:0007669"/>
    <property type="project" value="InterPro"/>
</dbReference>
<feature type="region of interest" description="Disordered" evidence="13">
    <location>
        <begin position="332"/>
        <end position="501"/>
    </location>
</feature>
<dbReference type="GO" id="GO:0006508">
    <property type="term" value="P:proteolysis"/>
    <property type="evidence" value="ECO:0007669"/>
    <property type="project" value="UniProtKB-KW"/>
</dbReference>
<evidence type="ECO:0000313" key="16">
    <source>
        <dbReference type="Proteomes" id="UP000076727"/>
    </source>
</evidence>
<evidence type="ECO:0000259" key="14">
    <source>
        <dbReference type="PROSITE" id="PS50957"/>
    </source>
</evidence>
<gene>
    <name evidence="15" type="ORF">DAEQUDRAFT_809475</name>
</gene>
<comment type="subcellular location">
    <subcellularLocation>
        <location evidence="2">Nucleus</location>
    </subcellularLocation>
</comment>
<dbReference type="PANTHER" id="PTHR14159:SF0">
    <property type="entry name" value="ATAXIN-3-RELATED"/>
    <property type="match status" value="1"/>
</dbReference>
<evidence type="ECO:0000256" key="10">
    <source>
        <dbReference type="ARBA" id="ARBA00023242"/>
    </source>
</evidence>
<feature type="compositionally biased region" description="Low complexity" evidence="13">
    <location>
        <begin position="370"/>
        <end position="379"/>
    </location>
</feature>